<reference evidence="1 2" key="1">
    <citation type="submission" date="2018-09" db="EMBL/GenBank/DDBJ databases">
        <title>Sphingomonas peninsula sp. nov., isolated from fildes peninsula, Antarctic soil.</title>
        <authorList>
            <person name="Yingchao G."/>
        </authorList>
    </citation>
    <scope>NUCLEOTIDE SEQUENCE [LARGE SCALE GENOMIC DNA]</scope>
    <source>
        <strain evidence="1 2">YZ-8</strain>
    </source>
</reference>
<dbReference type="OrthoDB" id="7874861at2"/>
<dbReference type="GO" id="GO:0003677">
    <property type="term" value="F:DNA binding"/>
    <property type="evidence" value="ECO:0007669"/>
    <property type="project" value="UniProtKB-KW"/>
</dbReference>
<keyword evidence="2" id="KW-1185">Reference proteome</keyword>
<sequence length="59" mass="6602">MTINEFREWSRTSRTKIYDELSRGTLCAIKVGRRTLITADAANAWLAAQPRYAQSGAIA</sequence>
<organism evidence="1 2">
    <name type="scientific">Sphingomonas paeninsulae</name>
    <dbReference type="NCBI Taxonomy" id="2319844"/>
    <lineage>
        <taxon>Bacteria</taxon>
        <taxon>Pseudomonadati</taxon>
        <taxon>Pseudomonadota</taxon>
        <taxon>Alphaproteobacteria</taxon>
        <taxon>Sphingomonadales</taxon>
        <taxon>Sphingomonadaceae</taxon>
        <taxon>Sphingomonas</taxon>
    </lineage>
</organism>
<dbReference type="KEGG" id="spha:D3Y57_14340"/>
<dbReference type="AlphaFoldDB" id="A0A494TEP8"/>
<proteinExistence type="predicted"/>
<keyword evidence="1" id="KW-0238">DNA-binding</keyword>
<evidence type="ECO:0000313" key="1">
    <source>
        <dbReference type="EMBL" id="AYJ88019.1"/>
    </source>
</evidence>
<accession>A0A494TEP8</accession>
<dbReference type="EMBL" id="CP032829">
    <property type="protein sequence ID" value="AYJ88019.1"/>
    <property type="molecule type" value="Genomic_DNA"/>
</dbReference>
<dbReference type="Proteomes" id="UP000276254">
    <property type="component" value="Chromosome"/>
</dbReference>
<gene>
    <name evidence="1" type="ORF">D3Y57_14340</name>
</gene>
<evidence type="ECO:0000313" key="2">
    <source>
        <dbReference type="Proteomes" id="UP000276254"/>
    </source>
</evidence>
<name>A0A494TEP8_SPHPE</name>
<protein>
    <submittedName>
        <fullName evidence="1">DNA-binding protein</fullName>
    </submittedName>
</protein>